<dbReference type="EMBL" id="CAACVG010006797">
    <property type="protein sequence ID" value="VEN41811.1"/>
    <property type="molecule type" value="Genomic_DNA"/>
</dbReference>
<gene>
    <name evidence="3" type="ORF">CALMAC_LOCUS5515</name>
</gene>
<name>A0A653C1T9_CALMS</name>
<accession>A0A653C1T9</accession>
<dbReference type="PANTHER" id="PTHR46289">
    <property type="entry name" value="52 KDA REPRESSOR OF THE INHIBITOR OF THE PROTEIN KINASE-LIKE PROTEIN-RELATED"/>
    <property type="match status" value="1"/>
</dbReference>
<proteinExistence type="predicted"/>
<dbReference type="InterPro" id="IPR025398">
    <property type="entry name" value="DUF4371"/>
</dbReference>
<dbReference type="SMART" id="SM00597">
    <property type="entry name" value="ZnF_TTF"/>
    <property type="match status" value="1"/>
</dbReference>
<keyword evidence="4" id="KW-1185">Reference proteome</keyword>
<dbReference type="Proteomes" id="UP000410492">
    <property type="component" value="Unassembled WGS sequence"/>
</dbReference>
<dbReference type="PANTHER" id="PTHR46289:SF17">
    <property type="entry name" value="HAT C-TERMINAL DIMERISATION DOMAIN-CONTAINING PROTEIN"/>
    <property type="match status" value="1"/>
</dbReference>
<dbReference type="GO" id="GO:0046983">
    <property type="term" value="F:protein dimerization activity"/>
    <property type="evidence" value="ECO:0007669"/>
    <property type="project" value="InterPro"/>
</dbReference>
<dbReference type="OrthoDB" id="6601747at2759"/>
<organism evidence="3 4">
    <name type="scientific">Callosobruchus maculatus</name>
    <name type="common">Southern cowpea weevil</name>
    <name type="synonym">Pulse bruchid</name>
    <dbReference type="NCBI Taxonomy" id="64391"/>
    <lineage>
        <taxon>Eukaryota</taxon>
        <taxon>Metazoa</taxon>
        <taxon>Ecdysozoa</taxon>
        <taxon>Arthropoda</taxon>
        <taxon>Hexapoda</taxon>
        <taxon>Insecta</taxon>
        <taxon>Pterygota</taxon>
        <taxon>Neoptera</taxon>
        <taxon>Endopterygota</taxon>
        <taxon>Coleoptera</taxon>
        <taxon>Polyphaga</taxon>
        <taxon>Cucujiformia</taxon>
        <taxon>Chrysomeloidea</taxon>
        <taxon>Chrysomelidae</taxon>
        <taxon>Bruchinae</taxon>
        <taxon>Bruchini</taxon>
        <taxon>Callosobruchus</taxon>
    </lineage>
</organism>
<sequence length="807" mass="92122">MDIRKFFVNLKRKKDREQSSDSDDQQDEKMLKETQIQSAMSHEPGFITTTEDAHSQKVFHDPDAVASSHDDCTGVLSRPTSSNDLDQNPCSKVDDCNENDIGRFIGQASILSTEKKKDLLKNCWMPPKMYNFSEDAKHLKRKFNHSWLETYSPWLVYSRRQKGAFCKYCTLFPPNQSSFKGVLGSFIIRPFCKFKDIHEQCKKHIETHFHKAALVDARSFLESLPVDVQVNKYSQRVIEENRKVISSIISCIIFCGSHDLALRGKHYGEGILEDLYKLRIDAGDVVLRKHFEQGKRNASYRSVDTQNEIISICGDVLKADIIKKVKDAEAYSVLADETADISGKEQLSLGLRYFDEEKNEVQEVFVGFTELKGLDAKSIAQTIDEFLTREELNPSKCVGLGFDGCSTMSGIDGGVQAILRKKYTKALFFHCSSHKLNLVINDLNALPEVRNSTGTIKSIITFFRESVLRRKLIPNIPKLCETRWSEKHKSIRIFVENFPTIMEALETLSREGNSATRKNAYQLHATASKSSFILCILLIAKYSALLEPVVNVFQSIALDAVKASQHIKRILQLLKSHRDDPDKITNEILRDATIVSERIGLEEDTAIAVPRIVGRQCYRNNHPAENPSEFWKRSLIIPYLDSIITSLEVRFAEENTPSFALSQLHPAHMQNMPVGSLKEACETFAQFYDIPNIKNEIELWQQLWQNKSNVAELSVVDVLKDAKVFFPGTFRALKILITLPFTTCTIERSFSSLRRMKTWLRSTMVESRLNGLAMMSVHRKYVTDNLADFNNKVVEHFARNPRRLCFN</sequence>
<evidence type="ECO:0000259" key="2">
    <source>
        <dbReference type="SMART" id="SM00597"/>
    </source>
</evidence>
<evidence type="ECO:0000256" key="1">
    <source>
        <dbReference type="SAM" id="MobiDB-lite"/>
    </source>
</evidence>
<dbReference type="AlphaFoldDB" id="A0A653C1T9"/>
<reference evidence="3 4" key="1">
    <citation type="submission" date="2019-01" db="EMBL/GenBank/DDBJ databases">
        <authorList>
            <person name="Sayadi A."/>
        </authorList>
    </citation>
    <scope>NUCLEOTIDE SEQUENCE [LARGE SCALE GENOMIC DNA]</scope>
</reference>
<dbReference type="InterPro" id="IPR052958">
    <property type="entry name" value="IFN-induced_PKR_regulator"/>
</dbReference>
<feature type="region of interest" description="Disordered" evidence="1">
    <location>
        <begin position="70"/>
        <end position="89"/>
    </location>
</feature>
<evidence type="ECO:0000313" key="3">
    <source>
        <dbReference type="EMBL" id="VEN41811.1"/>
    </source>
</evidence>
<dbReference type="Pfam" id="PF14291">
    <property type="entry name" value="DUF4371"/>
    <property type="match status" value="1"/>
</dbReference>
<feature type="region of interest" description="Disordered" evidence="1">
    <location>
        <begin position="8"/>
        <end position="44"/>
    </location>
</feature>
<feature type="domain" description="TTF-type" evidence="2">
    <location>
        <begin position="139"/>
        <end position="230"/>
    </location>
</feature>
<dbReference type="SUPFAM" id="SSF53098">
    <property type="entry name" value="Ribonuclease H-like"/>
    <property type="match status" value="1"/>
</dbReference>
<dbReference type="InterPro" id="IPR012337">
    <property type="entry name" value="RNaseH-like_sf"/>
</dbReference>
<dbReference type="Pfam" id="PF05699">
    <property type="entry name" value="Dimer_Tnp_hAT"/>
    <property type="match status" value="1"/>
</dbReference>
<dbReference type="InterPro" id="IPR006580">
    <property type="entry name" value="Znf_TTF"/>
</dbReference>
<evidence type="ECO:0000313" key="4">
    <source>
        <dbReference type="Proteomes" id="UP000410492"/>
    </source>
</evidence>
<dbReference type="InterPro" id="IPR008906">
    <property type="entry name" value="HATC_C_dom"/>
</dbReference>
<protein>
    <recommendedName>
        <fullName evidence="2">TTF-type domain-containing protein</fullName>
    </recommendedName>
</protein>
<feature type="compositionally biased region" description="Polar residues" evidence="1">
    <location>
        <begin position="78"/>
        <end position="89"/>
    </location>
</feature>